<feature type="transmembrane region" description="Helical" evidence="7">
    <location>
        <begin position="12"/>
        <end position="32"/>
    </location>
</feature>
<evidence type="ECO:0000256" key="3">
    <source>
        <dbReference type="ARBA" id="ARBA00022679"/>
    </source>
</evidence>
<feature type="transmembrane region" description="Helical" evidence="7">
    <location>
        <begin position="483"/>
        <end position="507"/>
    </location>
</feature>
<keyword evidence="5 7" id="KW-1133">Transmembrane helix</keyword>
<feature type="domain" description="Glycosyltransferase 2-like" evidence="9">
    <location>
        <begin position="192"/>
        <end position="389"/>
    </location>
</feature>
<keyword evidence="4 7" id="KW-0812">Transmembrane</keyword>
<dbReference type="EC" id="2.4.1.12" evidence="10"/>
<sequence length="745" mass="86793">MEVRMKTSKRILYFVAFVTTAFYLTWRLVATIPWHDSWFALIFGILLWGSELVSAITGYILIWNKQKDFELEKPEIAKERYPDVDVLIATHNEDPELLYKTINACTFMEYPDKSKVHIYVCDDTNRLEVAKLADELGVGYFGLADNKDAKSGNYNNALRQTSSPLVATFDADMIPYREFLLETVPYFVEQVEAYENGDDYDKSKVGLIQTPQSFYNADIFQFNLFSESTLPNEQDFFSKEINVCNNSHGAAVYTGSNTLIFRKAIEDVGGFPTDTITEDFELGVRMNAAGYVNYSTKSPMASGLTPTDLKSVLKQRARWGRGVIRSSYNMNIFFNPKLTKGQRIIYINGYLYWWSFFRRLLYILAPILYTVFHVRVVVSNIWLLFLFWLPSYALTHLSMREVSKQYRTQVWGEIVETIFAPYLFIPMMLESFGISDKKFKVTRKGNDTSWTLYLYALPYLVLWGLAVYGLVTFNYGKFGSELFYGSIISFWLIYHIINLTFAIFCALGRPIYRSSERFTVDEAMVIEVDDDSYQVRVCDISETGISFYTDLPLYLPKEKELTLNLQSRDYHARVKGHVVRVFAIDNGWRYGVQFSEIPEADKREFYQYIYDRINHNLPKEKDPWMTTWDDLFENFSQRFQNNERPVSAYDQVAFPKVRVNEEVQVAGKKCQLRKTDYYYMTFSGKLTNPKKEPNVAFTYKDLPIQLTFVSYDIDRDESLYRVTNLADLDSLPAFKALANEWRGRV</sequence>
<dbReference type="PANTHER" id="PTHR43867:SF2">
    <property type="entry name" value="CELLULOSE SYNTHASE CATALYTIC SUBUNIT A [UDP-FORMING]"/>
    <property type="match status" value="1"/>
</dbReference>
<evidence type="ECO:0000259" key="8">
    <source>
        <dbReference type="Pfam" id="PF07238"/>
    </source>
</evidence>
<dbReference type="EMBL" id="ALIF01000006">
    <property type="protein sequence ID" value="EJO15594.1"/>
    <property type="molecule type" value="Genomic_DNA"/>
</dbReference>
<evidence type="ECO:0000256" key="7">
    <source>
        <dbReference type="SAM" id="Phobius"/>
    </source>
</evidence>
<evidence type="ECO:0000259" key="9">
    <source>
        <dbReference type="Pfam" id="PF13632"/>
    </source>
</evidence>
<comment type="subcellular location">
    <subcellularLocation>
        <location evidence="1">Membrane</location>
        <topology evidence="1">Multi-pass membrane protein</topology>
    </subcellularLocation>
</comment>
<keyword evidence="2 10" id="KW-0328">Glycosyltransferase</keyword>
<evidence type="ECO:0000313" key="11">
    <source>
        <dbReference type="Proteomes" id="UP000006983"/>
    </source>
</evidence>
<dbReference type="Gene3D" id="3.90.550.10">
    <property type="entry name" value="Spore Coat Polysaccharide Biosynthesis Protein SpsA, Chain A"/>
    <property type="match status" value="1"/>
</dbReference>
<dbReference type="SUPFAM" id="SSF141371">
    <property type="entry name" value="PilZ domain-like"/>
    <property type="match status" value="1"/>
</dbReference>
<feature type="transmembrane region" description="Helical" evidence="7">
    <location>
        <begin position="360"/>
        <end position="389"/>
    </location>
</feature>
<dbReference type="Gene3D" id="2.40.10.220">
    <property type="entry name" value="predicted glycosyltransferase like domains"/>
    <property type="match status" value="1"/>
</dbReference>
<dbReference type="Proteomes" id="UP000006983">
    <property type="component" value="Unassembled WGS sequence"/>
</dbReference>
<dbReference type="Pfam" id="PF07238">
    <property type="entry name" value="PilZ"/>
    <property type="match status" value="1"/>
</dbReference>
<protein>
    <submittedName>
        <fullName evidence="10">Cellulose synthase catalytic subunit (UDP-forming)</fullName>
        <ecNumber evidence="10">2.4.1.12</ecNumber>
    </submittedName>
</protein>
<proteinExistence type="predicted"/>
<dbReference type="InterPro" id="IPR009875">
    <property type="entry name" value="PilZ_domain"/>
</dbReference>
<feature type="transmembrane region" description="Helical" evidence="7">
    <location>
        <begin position="409"/>
        <end position="429"/>
    </location>
</feature>
<evidence type="ECO:0000313" key="10">
    <source>
        <dbReference type="EMBL" id="EJO15594.1"/>
    </source>
</evidence>
<keyword evidence="3 10" id="KW-0808">Transferase</keyword>
<organism evidence="10 11">
    <name type="scientific">Streptococcus salivarius K12</name>
    <dbReference type="NCBI Taxonomy" id="1200793"/>
    <lineage>
        <taxon>Bacteria</taxon>
        <taxon>Bacillati</taxon>
        <taxon>Bacillota</taxon>
        <taxon>Bacilli</taxon>
        <taxon>Lactobacillales</taxon>
        <taxon>Streptococcaceae</taxon>
        <taxon>Streptococcus</taxon>
    </lineage>
</organism>
<comment type="caution">
    <text evidence="10">The sequence shown here is derived from an EMBL/GenBank/DDBJ whole genome shotgun (WGS) entry which is preliminary data.</text>
</comment>
<evidence type="ECO:0000256" key="4">
    <source>
        <dbReference type="ARBA" id="ARBA00022692"/>
    </source>
</evidence>
<dbReference type="GO" id="GO:0005886">
    <property type="term" value="C:plasma membrane"/>
    <property type="evidence" value="ECO:0007669"/>
    <property type="project" value="TreeGrafter"/>
</dbReference>
<dbReference type="CDD" id="cd06421">
    <property type="entry name" value="CESA_CelA_like"/>
    <property type="match status" value="1"/>
</dbReference>
<dbReference type="InterPro" id="IPR050321">
    <property type="entry name" value="Glycosyltr_2/OpgH_subfam"/>
</dbReference>
<dbReference type="PATRIC" id="fig|1200793.3.peg.1581"/>
<dbReference type="PANTHER" id="PTHR43867">
    <property type="entry name" value="CELLULOSE SYNTHASE CATALYTIC SUBUNIT A [UDP-FORMING]"/>
    <property type="match status" value="1"/>
</dbReference>
<dbReference type="AlphaFoldDB" id="J7TNA5"/>
<gene>
    <name evidence="10" type="ORF">RSSL_00763</name>
</gene>
<feature type="transmembrane region" description="Helical" evidence="7">
    <location>
        <begin position="450"/>
        <end position="471"/>
    </location>
</feature>
<evidence type="ECO:0000256" key="5">
    <source>
        <dbReference type="ARBA" id="ARBA00022989"/>
    </source>
</evidence>
<evidence type="ECO:0000256" key="2">
    <source>
        <dbReference type="ARBA" id="ARBA00022676"/>
    </source>
</evidence>
<feature type="transmembrane region" description="Helical" evidence="7">
    <location>
        <begin position="38"/>
        <end position="63"/>
    </location>
</feature>
<feature type="domain" description="PilZ" evidence="8">
    <location>
        <begin position="513"/>
        <end position="610"/>
    </location>
</feature>
<dbReference type="InterPro" id="IPR001173">
    <property type="entry name" value="Glyco_trans_2-like"/>
</dbReference>
<dbReference type="GO" id="GO:0016760">
    <property type="term" value="F:cellulose synthase (UDP-forming) activity"/>
    <property type="evidence" value="ECO:0007669"/>
    <property type="project" value="UniProtKB-EC"/>
</dbReference>
<keyword evidence="6 7" id="KW-0472">Membrane</keyword>
<dbReference type="SUPFAM" id="SSF53448">
    <property type="entry name" value="Nucleotide-diphospho-sugar transferases"/>
    <property type="match status" value="1"/>
</dbReference>
<evidence type="ECO:0000256" key="1">
    <source>
        <dbReference type="ARBA" id="ARBA00004141"/>
    </source>
</evidence>
<name>J7TNA5_STRSL</name>
<dbReference type="InterPro" id="IPR029044">
    <property type="entry name" value="Nucleotide-diphossugar_trans"/>
</dbReference>
<reference evidence="10 11" key="1">
    <citation type="journal article" date="2012" name="J. Bacteriol.">
        <title>Genome Sequence of the Lantibiotic Bacteriocin Producer Streptococcus salivarius Strain K12.</title>
        <authorList>
            <person name="Barretto C."/>
            <person name="Alvarez-Martin P."/>
            <person name="Foata F."/>
            <person name="Renault P."/>
            <person name="Berger B."/>
        </authorList>
    </citation>
    <scope>NUCLEOTIDE SEQUENCE [LARGE SCALE GENOMIC DNA]</scope>
    <source>
        <strain evidence="10 11">K12</strain>
    </source>
</reference>
<accession>J7TNA5</accession>
<keyword evidence="11" id="KW-1185">Reference proteome</keyword>
<evidence type="ECO:0000256" key="6">
    <source>
        <dbReference type="ARBA" id="ARBA00023136"/>
    </source>
</evidence>
<dbReference type="GO" id="GO:0035438">
    <property type="term" value="F:cyclic-di-GMP binding"/>
    <property type="evidence" value="ECO:0007669"/>
    <property type="project" value="InterPro"/>
</dbReference>
<dbReference type="Pfam" id="PF13632">
    <property type="entry name" value="Glyco_trans_2_3"/>
    <property type="match status" value="1"/>
</dbReference>